<proteinExistence type="predicted"/>
<protein>
    <submittedName>
        <fullName evidence="1">Uncharacterized protein</fullName>
    </submittedName>
</protein>
<comment type="caution">
    <text evidence="1">The sequence shown here is derived from an EMBL/GenBank/DDBJ whole genome shotgun (WGS) entry which is preliminary data.</text>
</comment>
<name>A0AAD6WRT1_9AGAR</name>
<sequence length="217" mass="24985">MALVIRSSQPCPRRPLVNRANNTNDLAFIRSKEEEELGQAVSYIQHSIYGIAAHAGRFGNPTMKGIHLNIHGSKTKDMSLKHRRVSFSFTFSAYDAESTTWRRTRVRARQLLRWSRRDRKGDISISHPYHTHFLRLVVPLHAKSRPDRAGRPPRVCQYQLPESLGRILGSPHARRNVARSLLGQRRLTPWMLVSLTHSLHKRAQAGCGAEFRGWWRI</sequence>
<dbReference type="EMBL" id="JARJCM010000200">
    <property type="protein sequence ID" value="KAJ7022912.1"/>
    <property type="molecule type" value="Genomic_DNA"/>
</dbReference>
<evidence type="ECO:0000313" key="1">
    <source>
        <dbReference type="EMBL" id="KAJ7022912.1"/>
    </source>
</evidence>
<keyword evidence="2" id="KW-1185">Reference proteome</keyword>
<accession>A0AAD6WRT1</accession>
<evidence type="ECO:0000313" key="2">
    <source>
        <dbReference type="Proteomes" id="UP001218188"/>
    </source>
</evidence>
<dbReference type="AlphaFoldDB" id="A0AAD6WRT1"/>
<reference evidence="1" key="1">
    <citation type="submission" date="2023-03" db="EMBL/GenBank/DDBJ databases">
        <title>Massive genome expansion in bonnet fungi (Mycena s.s.) driven by repeated elements and novel gene families across ecological guilds.</title>
        <authorList>
            <consortium name="Lawrence Berkeley National Laboratory"/>
            <person name="Harder C.B."/>
            <person name="Miyauchi S."/>
            <person name="Viragh M."/>
            <person name="Kuo A."/>
            <person name="Thoen E."/>
            <person name="Andreopoulos B."/>
            <person name="Lu D."/>
            <person name="Skrede I."/>
            <person name="Drula E."/>
            <person name="Henrissat B."/>
            <person name="Morin E."/>
            <person name="Kohler A."/>
            <person name="Barry K."/>
            <person name="LaButti K."/>
            <person name="Morin E."/>
            <person name="Salamov A."/>
            <person name="Lipzen A."/>
            <person name="Mereny Z."/>
            <person name="Hegedus B."/>
            <person name="Baldrian P."/>
            <person name="Stursova M."/>
            <person name="Weitz H."/>
            <person name="Taylor A."/>
            <person name="Grigoriev I.V."/>
            <person name="Nagy L.G."/>
            <person name="Martin F."/>
            <person name="Kauserud H."/>
        </authorList>
    </citation>
    <scope>NUCLEOTIDE SEQUENCE</scope>
    <source>
        <strain evidence="1">CBHHK200</strain>
    </source>
</reference>
<dbReference type="Proteomes" id="UP001218188">
    <property type="component" value="Unassembled WGS sequence"/>
</dbReference>
<organism evidence="1 2">
    <name type="scientific">Mycena alexandri</name>
    <dbReference type="NCBI Taxonomy" id="1745969"/>
    <lineage>
        <taxon>Eukaryota</taxon>
        <taxon>Fungi</taxon>
        <taxon>Dikarya</taxon>
        <taxon>Basidiomycota</taxon>
        <taxon>Agaricomycotina</taxon>
        <taxon>Agaricomycetes</taxon>
        <taxon>Agaricomycetidae</taxon>
        <taxon>Agaricales</taxon>
        <taxon>Marasmiineae</taxon>
        <taxon>Mycenaceae</taxon>
        <taxon>Mycena</taxon>
    </lineage>
</organism>
<gene>
    <name evidence="1" type="ORF">C8F04DRAFT_230068</name>
</gene>